<protein>
    <recommendedName>
        <fullName evidence="10">ATP-grasp domain-containing protein</fullName>
    </recommendedName>
</protein>
<dbReference type="GO" id="GO:0006412">
    <property type="term" value="P:translation"/>
    <property type="evidence" value="ECO:0007669"/>
    <property type="project" value="UniProtKB-KW"/>
</dbReference>
<evidence type="ECO:0000256" key="5">
    <source>
        <dbReference type="ARBA" id="ARBA00022741"/>
    </source>
</evidence>
<accession>A0A382FX95</accession>
<evidence type="ECO:0000256" key="9">
    <source>
        <dbReference type="ARBA" id="ARBA00023211"/>
    </source>
</evidence>
<organism evidence="11">
    <name type="scientific">marine metagenome</name>
    <dbReference type="NCBI Taxonomy" id="408172"/>
    <lineage>
        <taxon>unclassified sequences</taxon>
        <taxon>metagenomes</taxon>
        <taxon>ecological metagenomes</taxon>
    </lineage>
</organism>
<proteinExistence type="predicted"/>
<dbReference type="GO" id="GO:0005737">
    <property type="term" value="C:cytoplasm"/>
    <property type="evidence" value="ECO:0007669"/>
    <property type="project" value="TreeGrafter"/>
</dbReference>
<evidence type="ECO:0000256" key="1">
    <source>
        <dbReference type="ARBA" id="ARBA00001936"/>
    </source>
</evidence>
<keyword evidence="4" id="KW-0479">Metal-binding</keyword>
<dbReference type="Pfam" id="PF08443">
    <property type="entry name" value="RimK"/>
    <property type="match status" value="1"/>
</dbReference>
<evidence type="ECO:0000256" key="3">
    <source>
        <dbReference type="ARBA" id="ARBA00022598"/>
    </source>
</evidence>
<gene>
    <name evidence="11" type="ORF">METZ01_LOCUS220039</name>
</gene>
<sequence>VEASELSGHQAQILDPFGFSLHVQNDNIRIFYNGYVAEKFDLIIPRFSAATAEFGFEILSHFASLGTACIINSPDAIQNARHKFRSLRILAEHNIPVLPSFTTGTAESLEQSASYIGGGYPVIAKPFIGTHGKGIMLLDTFISLKSAIGAMCDVNRDYIVQKYVNLSSSGDVRVIIVGDRAIAGMKRVPQNGEFRSNVHRGGIGYELIIDRELKDIAVGAARALNLDVAGVDLVETGGGYVVLEVNPSPGFEEIEAVTSIHVAEAIISFAVEATK</sequence>
<dbReference type="InterPro" id="IPR004666">
    <property type="entry name" value="Rp_bS6_RimK/Lys_biosynth_LsyX"/>
</dbReference>
<dbReference type="GO" id="GO:0018169">
    <property type="term" value="F:ribosomal S6-glutamic acid ligase activity"/>
    <property type="evidence" value="ECO:0007669"/>
    <property type="project" value="TreeGrafter"/>
</dbReference>
<keyword evidence="3" id="KW-0436">Ligase</keyword>
<dbReference type="PROSITE" id="PS50975">
    <property type="entry name" value="ATP_GRASP"/>
    <property type="match status" value="1"/>
</dbReference>
<dbReference type="Pfam" id="PF18030">
    <property type="entry name" value="Rimk_N"/>
    <property type="match status" value="1"/>
</dbReference>
<keyword evidence="9" id="KW-0464">Manganese</keyword>
<dbReference type="PANTHER" id="PTHR21621:SF0">
    <property type="entry name" value="BETA-CITRYLGLUTAMATE SYNTHASE B-RELATED"/>
    <property type="match status" value="1"/>
</dbReference>
<evidence type="ECO:0000259" key="10">
    <source>
        <dbReference type="PROSITE" id="PS50975"/>
    </source>
</evidence>
<dbReference type="GO" id="GO:0005524">
    <property type="term" value="F:ATP binding"/>
    <property type="evidence" value="ECO:0007669"/>
    <property type="project" value="UniProtKB-KW"/>
</dbReference>
<evidence type="ECO:0000256" key="2">
    <source>
        <dbReference type="ARBA" id="ARBA00001946"/>
    </source>
</evidence>
<keyword evidence="8" id="KW-0648">Protein biosynthesis</keyword>
<dbReference type="GO" id="GO:0009432">
    <property type="term" value="P:SOS response"/>
    <property type="evidence" value="ECO:0007669"/>
    <property type="project" value="TreeGrafter"/>
</dbReference>
<dbReference type="Gene3D" id="3.30.1490.20">
    <property type="entry name" value="ATP-grasp fold, A domain"/>
    <property type="match status" value="1"/>
</dbReference>
<dbReference type="InterPro" id="IPR013815">
    <property type="entry name" value="ATP_grasp_subdomain_1"/>
</dbReference>
<evidence type="ECO:0000256" key="6">
    <source>
        <dbReference type="ARBA" id="ARBA00022840"/>
    </source>
</evidence>
<dbReference type="EMBL" id="UINC01052168">
    <property type="protein sequence ID" value="SVB67185.1"/>
    <property type="molecule type" value="Genomic_DNA"/>
</dbReference>
<dbReference type="PANTHER" id="PTHR21621">
    <property type="entry name" value="RIBOSOMAL PROTEIN S6 MODIFICATION PROTEIN"/>
    <property type="match status" value="1"/>
</dbReference>
<dbReference type="InterPro" id="IPR011761">
    <property type="entry name" value="ATP-grasp"/>
</dbReference>
<feature type="non-terminal residue" evidence="11">
    <location>
        <position position="1"/>
    </location>
</feature>
<feature type="domain" description="ATP-grasp" evidence="10">
    <location>
        <begin position="87"/>
        <end position="271"/>
    </location>
</feature>
<dbReference type="AlphaFoldDB" id="A0A382FX95"/>
<reference evidence="11" key="1">
    <citation type="submission" date="2018-05" db="EMBL/GenBank/DDBJ databases">
        <authorList>
            <person name="Lanie J.A."/>
            <person name="Ng W.-L."/>
            <person name="Kazmierczak K.M."/>
            <person name="Andrzejewski T.M."/>
            <person name="Davidsen T.M."/>
            <person name="Wayne K.J."/>
            <person name="Tettelin H."/>
            <person name="Glass J.I."/>
            <person name="Rusch D."/>
            <person name="Podicherti R."/>
            <person name="Tsui H.-C.T."/>
            <person name="Winkler M.E."/>
        </authorList>
    </citation>
    <scope>NUCLEOTIDE SEQUENCE</scope>
</reference>
<comment type="cofactor">
    <cofactor evidence="2">
        <name>Mg(2+)</name>
        <dbReference type="ChEBI" id="CHEBI:18420"/>
    </cofactor>
</comment>
<keyword evidence="5" id="KW-0547">Nucleotide-binding</keyword>
<dbReference type="InterPro" id="IPR013651">
    <property type="entry name" value="ATP-grasp_RimK-type"/>
</dbReference>
<evidence type="ECO:0000313" key="11">
    <source>
        <dbReference type="EMBL" id="SVB67185.1"/>
    </source>
</evidence>
<dbReference type="Gene3D" id="3.40.50.20">
    <property type="match status" value="1"/>
</dbReference>
<dbReference type="GO" id="GO:0046872">
    <property type="term" value="F:metal ion binding"/>
    <property type="evidence" value="ECO:0007669"/>
    <property type="project" value="UniProtKB-KW"/>
</dbReference>
<dbReference type="SUPFAM" id="SSF56059">
    <property type="entry name" value="Glutathione synthetase ATP-binding domain-like"/>
    <property type="match status" value="1"/>
</dbReference>
<name>A0A382FX95_9ZZZZ</name>
<dbReference type="Gene3D" id="3.30.470.20">
    <property type="entry name" value="ATP-grasp fold, B domain"/>
    <property type="match status" value="1"/>
</dbReference>
<dbReference type="InterPro" id="IPR041107">
    <property type="entry name" value="Rimk_N"/>
</dbReference>
<comment type="cofactor">
    <cofactor evidence="1">
        <name>Mn(2+)</name>
        <dbReference type="ChEBI" id="CHEBI:29035"/>
    </cofactor>
</comment>
<evidence type="ECO:0000256" key="7">
    <source>
        <dbReference type="ARBA" id="ARBA00022842"/>
    </source>
</evidence>
<dbReference type="NCBIfam" id="TIGR00768">
    <property type="entry name" value="rimK_fam"/>
    <property type="match status" value="1"/>
</dbReference>
<keyword evidence="6" id="KW-0067">ATP-binding</keyword>
<evidence type="ECO:0000256" key="4">
    <source>
        <dbReference type="ARBA" id="ARBA00022723"/>
    </source>
</evidence>
<keyword evidence="7" id="KW-0460">Magnesium</keyword>
<evidence type="ECO:0000256" key="8">
    <source>
        <dbReference type="ARBA" id="ARBA00022917"/>
    </source>
</evidence>